<feature type="signal peptide" evidence="3">
    <location>
        <begin position="1"/>
        <end position="20"/>
    </location>
</feature>
<dbReference type="STRING" id="602072.A0A1R3RE89"/>
<keyword evidence="2" id="KW-0812">Transmembrane</keyword>
<evidence type="ECO:0000256" key="2">
    <source>
        <dbReference type="SAM" id="Phobius"/>
    </source>
</evidence>
<organism evidence="4 5">
    <name type="scientific">Aspergillus carbonarius (strain ITEM 5010)</name>
    <dbReference type="NCBI Taxonomy" id="602072"/>
    <lineage>
        <taxon>Eukaryota</taxon>
        <taxon>Fungi</taxon>
        <taxon>Dikarya</taxon>
        <taxon>Ascomycota</taxon>
        <taxon>Pezizomycotina</taxon>
        <taxon>Eurotiomycetes</taxon>
        <taxon>Eurotiomycetidae</taxon>
        <taxon>Eurotiales</taxon>
        <taxon>Aspergillaceae</taxon>
        <taxon>Aspergillus</taxon>
        <taxon>Aspergillus subgen. Circumdati</taxon>
    </lineage>
</organism>
<keyword evidence="2" id="KW-1133">Transmembrane helix</keyword>
<feature type="compositionally biased region" description="Low complexity" evidence="1">
    <location>
        <begin position="146"/>
        <end position="157"/>
    </location>
</feature>
<evidence type="ECO:0000313" key="5">
    <source>
        <dbReference type="Proteomes" id="UP000188318"/>
    </source>
</evidence>
<reference evidence="5" key="1">
    <citation type="journal article" date="2017" name="Genome Biol.">
        <title>Comparative genomics reveals high biological diversity and specific adaptations in the industrially and medically important fungal genus Aspergillus.</title>
        <authorList>
            <person name="de Vries R.P."/>
            <person name="Riley R."/>
            <person name="Wiebenga A."/>
            <person name="Aguilar-Osorio G."/>
            <person name="Amillis S."/>
            <person name="Uchima C.A."/>
            <person name="Anderluh G."/>
            <person name="Asadollahi M."/>
            <person name="Askin M."/>
            <person name="Barry K."/>
            <person name="Battaglia E."/>
            <person name="Bayram O."/>
            <person name="Benocci T."/>
            <person name="Braus-Stromeyer S.A."/>
            <person name="Caldana C."/>
            <person name="Canovas D."/>
            <person name="Cerqueira G.C."/>
            <person name="Chen F."/>
            <person name="Chen W."/>
            <person name="Choi C."/>
            <person name="Clum A."/>
            <person name="Dos Santos R.A."/>
            <person name="Damasio A.R."/>
            <person name="Diallinas G."/>
            <person name="Emri T."/>
            <person name="Fekete E."/>
            <person name="Flipphi M."/>
            <person name="Freyberg S."/>
            <person name="Gallo A."/>
            <person name="Gournas C."/>
            <person name="Habgood R."/>
            <person name="Hainaut M."/>
            <person name="Harispe M.L."/>
            <person name="Henrissat B."/>
            <person name="Hilden K.S."/>
            <person name="Hope R."/>
            <person name="Hossain A."/>
            <person name="Karabika E."/>
            <person name="Karaffa L."/>
            <person name="Karanyi Z."/>
            <person name="Krasevec N."/>
            <person name="Kuo A."/>
            <person name="Kusch H."/>
            <person name="LaButti K."/>
            <person name="Lagendijk E.L."/>
            <person name="Lapidus A."/>
            <person name="Levasseur A."/>
            <person name="Lindquist E."/>
            <person name="Lipzen A."/>
            <person name="Logrieco A.F."/>
            <person name="MacCabe A."/>
            <person name="Maekelae M.R."/>
            <person name="Malavazi I."/>
            <person name="Melin P."/>
            <person name="Meyer V."/>
            <person name="Mielnichuk N."/>
            <person name="Miskei M."/>
            <person name="Molnar A.P."/>
            <person name="Mule G."/>
            <person name="Ngan C.Y."/>
            <person name="Orejas M."/>
            <person name="Orosz E."/>
            <person name="Ouedraogo J.P."/>
            <person name="Overkamp K.M."/>
            <person name="Park H.-S."/>
            <person name="Perrone G."/>
            <person name="Piumi F."/>
            <person name="Punt P.J."/>
            <person name="Ram A.F."/>
            <person name="Ramon A."/>
            <person name="Rauscher S."/>
            <person name="Record E."/>
            <person name="Riano-Pachon D.M."/>
            <person name="Robert V."/>
            <person name="Roehrig J."/>
            <person name="Ruller R."/>
            <person name="Salamov A."/>
            <person name="Salih N.S."/>
            <person name="Samson R.A."/>
            <person name="Sandor E."/>
            <person name="Sanguinetti M."/>
            <person name="Schuetze T."/>
            <person name="Sepcic K."/>
            <person name="Shelest E."/>
            <person name="Sherlock G."/>
            <person name="Sophianopoulou V."/>
            <person name="Squina F.M."/>
            <person name="Sun H."/>
            <person name="Susca A."/>
            <person name="Todd R.B."/>
            <person name="Tsang A."/>
            <person name="Unkles S.E."/>
            <person name="van de Wiele N."/>
            <person name="van Rossen-Uffink D."/>
            <person name="Oliveira J.V."/>
            <person name="Vesth T.C."/>
            <person name="Visser J."/>
            <person name="Yu J.-H."/>
            <person name="Zhou M."/>
            <person name="Andersen M.R."/>
            <person name="Archer D.B."/>
            <person name="Baker S.E."/>
            <person name="Benoit I."/>
            <person name="Brakhage A.A."/>
            <person name="Braus G.H."/>
            <person name="Fischer R."/>
            <person name="Frisvad J.C."/>
            <person name="Goldman G.H."/>
            <person name="Houbraken J."/>
            <person name="Oakley B."/>
            <person name="Pocsi I."/>
            <person name="Scazzocchio C."/>
            <person name="Seiboth B."/>
            <person name="vanKuyk P.A."/>
            <person name="Wortman J."/>
            <person name="Dyer P.S."/>
            <person name="Grigoriev I.V."/>
        </authorList>
    </citation>
    <scope>NUCLEOTIDE SEQUENCE [LARGE SCALE GENOMIC DNA]</scope>
    <source>
        <strain evidence="5">ITEM 5010</strain>
    </source>
</reference>
<feature type="transmembrane region" description="Helical" evidence="2">
    <location>
        <begin position="300"/>
        <end position="319"/>
    </location>
</feature>
<evidence type="ECO:0000313" key="4">
    <source>
        <dbReference type="EMBL" id="OOF92800.1"/>
    </source>
</evidence>
<protein>
    <submittedName>
        <fullName evidence="4">Uncharacterized protein</fullName>
    </submittedName>
</protein>
<name>A0A1R3RE89_ASPC5</name>
<feature type="chain" id="PRO_5012819847" evidence="3">
    <location>
        <begin position="21"/>
        <end position="320"/>
    </location>
</feature>
<proteinExistence type="predicted"/>
<evidence type="ECO:0000256" key="1">
    <source>
        <dbReference type="SAM" id="MobiDB-lite"/>
    </source>
</evidence>
<dbReference type="EMBL" id="KV907506">
    <property type="protein sequence ID" value="OOF92800.1"/>
    <property type="molecule type" value="Genomic_DNA"/>
</dbReference>
<sequence>MPSRFSLVIATILALMLTAASQIAYNPKTNTLLCSKPGGSYCVYGSLQGSVIISCASKNTVEIRSCNLLLSGILPEGYEQQATCYESTPPTGDAVCAFNGTGYTLSKSTTPVPETILCDETDIGNHYSSSSDDSTPLEENIHAQQSESSTPEPSSTPVLNSPKLPLPFLLPETHIPSNTSPMSSPLIKPSISTSTFTSTPLQKRFRVCSNPWVVPSSLEWLAPTPTVGSESMVSSSAVTSRRSLSTYTSTVYLSRSSMTATVSVMATEGEKGGSGTMSVGTNPGHNTAANDSGVSGLGALRWNVIGVVFVGIGVGFVLGG</sequence>
<dbReference type="VEuPathDB" id="FungiDB:ASPCADRAFT_8440"/>
<accession>A0A1R3RE89</accession>
<keyword evidence="5" id="KW-1185">Reference proteome</keyword>
<dbReference type="OrthoDB" id="5426294at2759"/>
<evidence type="ECO:0000256" key="3">
    <source>
        <dbReference type="SAM" id="SignalP"/>
    </source>
</evidence>
<keyword evidence="2" id="KW-0472">Membrane</keyword>
<keyword evidence="3" id="KW-0732">Signal</keyword>
<feature type="region of interest" description="Disordered" evidence="1">
    <location>
        <begin position="123"/>
        <end position="163"/>
    </location>
</feature>
<dbReference type="Proteomes" id="UP000188318">
    <property type="component" value="Unassembled WGS sequence"/>
</dbReference>
<dbReference type="AlphaFoldDB" id="A0A1R3RE89"/>
<gene>
    <name evidence="4" type="ORF">ASPCADRAFT_8440</name>
</gene>